<dbReference type="GO" id="GO:0030620">
    <property type="term" value="F:U2 snRNA binding"/>
    <property type="evidence" value="ECO:0007669"/>
    <property type="project" value="InterPro"/>
</dbReference>
<evidence type="ECO:0000256" key="1">
    <source>
        <dbReference type="ARBA" id="ARBA00004123"/>
    </source>
</evidence>
<keyword evidence="4" id="KW-0539">Nucleus</keyword>
<evidence type="ECO:0000256" key="4">
    <source>
        <dbReference type="ARBA" id="ARBA00023242"/>
    </source>
</evidence>
<dbReference type="PANTHER" id="PTHR10552:SF6">
    <property type="entry name" value="U2 SMALL NUCLEAR RIBONUCLEOPROTEIN A"/>
    <property type="match status" value="1"/>
</dbReference>
<dbReference type="Gene3D" id="3.80.10.10">
    <property type="entry name" value="Ribonuclease Inhibitor"/>
    <property type="match status" value="1"/>
</dbReference>
<name>A0A146KEY5_9EUKA</name>
<gene>
    <name evidence="6" type="ORF">TPC1_13225</name>
</gene>
<dbReference type="InterPro" id="IPR044640">
    <property type="entry name" value="RU2A"/>
</dbReference>
<evidence type="ECO:0000256" key="2">
    <source>
        <dbReference type="ARBA" id="ARBA00022614"/>
    </source>
</evidence>
<evidence type="ECO:0000256" key="5">
    <source>
        <dbReference type="ARBA" id="ARBA00024196"/>
    </source>
</evidence>
<proteinExistence type="inferred from homology"/>
<dbReference type="AlphaFoldDB" id="A0A146KEY5"/>
<sequence length="206" mass="23951">LTKKDIDELTKNKNPNDIKLLCIPIGPDYDDVSVLGTYPNLTKILCSLQQICDLKFCESLQNLTELYVNDNCIESLDELKHLQNCAKLNSINLMNNQITQQPNYRFHILMKCPQVRTIDNRGVSMKERQNFEEWKKNQIKTEAKVEQKAKQTEQIEEVVYTVKEKTEKVKNDDDKKYDAIIQAILILAGQLDGEAMMRLKKKIKEM</sequence>
<dbReference type="GO" id="GO:0005634">
    <property type="term" value="C:nucleus"/>
    <property type="evidence" value="ECO:0007669"/>
    <property type="project" value="UniProtKB-SubCell"/>
</dbReference>
<reference evidence="6" key="1">
    <citation type="submission" date="2015-07" db="EMBL/GenBank/DDBJ databases">
        <title>Adaptation to a free-living lifestyle via gene acquisitions in the diplomonad Trepomonas sp. PC1.</title>
        <authorList>
            <person name="Xu F."/>
            <person name="Jerlstrom-Hultqvist J."/>
            <person name="Kolisko M."/>
            <person name="Simpson A.G.B."/>
            <person name="Roger A.J."/>
            <person name="Svard S.G."/>
            <person name="Andersson J.O."/>
        </authorList>
    </citation>
    <scope>NUCLEOTIDE SEQUENCE</scope>
    <source>
        <strain evidence="6">PC1</strain>
    </source>
</reference>
<evidence type="ECO:0000313" key="6">
    <source>
        <dbReference type="EMBL" id="JAP94215.1"/>
    </source>
</evidence>
<comment type="similarity">
    <text evidence="5">Belongs to the U2 small nuclear ribonucleoprotein A family.</text>
</comment>
<dbReference type="SUPFAM" id="SSF52075">
    <property type="entry name" value="Outer arm dynein light chain 1"/>
    <property type="match status" value="1"/>
</dbReference>
<evidence type="ECO:0000256" key="3">
    <source>
        <dbReference type="ARBA" id="ARBA00022737"/>
    </source>
</evidence>
<keyword evidence="3" id="KW-0677">Repeat</keyword>
<comment type="subcellular location">
    <subcellularLocation>
        <location evidence="1">Nucleus</location>
    </subcellularLocation>
</comment>
<dbReference type="PROSITE" id="PS51450">
    <property type="entry name" value="LRR"/>
    <property type="match status" value="1"/>
</dbReference>
<dbReference type="GO" id="GO:0000398">
    <property type="term" value="P:mRNA splicing, via spliceosome"/>
    <property type="evidence" value="ECO:0007669"/>
    <property type="project" value="InterPro"/>
</dbReference>
<accession>A0A146KEY5</accession>
<dbReference type="Pfam" id="PF14580">
    <property type="entry name" value="LRR_9"/>
    <property type="match status" value="1"/>
</dbReference>
<feature type="non-terminal residue" evidence="6">
    <location>
        <position position="1"/>
    </location>
</feature>
<dbReference type="PANTHER" id="PTHR10552">
    <property type="entry name" value="U2 SMALL NUCLEAR RIBONUCLEOPROTEIN A"/>
    <property type="match status" value="1"/>
</dbReference>
<dbReference type="InterPro" id="IPR032675">
    <property type="entry name" value="LRR_dom_sf"/>
</dbReference>
<protein>
    <submittedName>
        <fullName evidence="6">Leucine rich repeat-containing protein</fullName>
    </submittedName>
</protein>
<dbReference type="EMBL" id="GDID01002391">
    <property type="protein sequence ID" value="JAP94215.1"/>
    <property type="molecule type" value="Transcribed_RNA"/>
</dbReference>
<organism evidence="6">
    <name type="scientific">Trepomonas sp. PC1</name>
    <dbReference type="NCBI Taxonomy" id="1076344"/>
    <lineage>
        <taxon>Eukaryota</taxon>
        <taxon>Metamonada</taxon>
        <taxon>Diplomonadida</taxon>
        <taxon>Hexamitidae</taxon>
        <taxon>Hexamitinae</taxon>
        <taxon>Trepomonas</taxon>
    </lineage>
</organism>
<dbReference type="InterPro" id="IPR001611">
    <property type="entry name" value="Leu-rich_rpt"/>
</dbReference>
<keyword evidence="2" id="KW-0433">Leucine-rich repeat</keyword>